<evidence type="ECO:0000256" key="1">
    <source>
        <dbReference type="ARBA" id="ARBA00004479"/>
    </source>
</evidence>
<dbReference type="GeneID" id="110419211"/>
<dbReference type="GO" id="GO:0016020">
    <property type="term" value="C:membrane"/>
    <property type="evidence" value="ECO:0007669"/>
    <property type="project" value="UniProtKB-SubCell"/>
</dbReference>
<dbReference type="AlphaFoldDB" id="A0A6J1AMR4"/>
<keyword evidence="12" id="KW-1185">Reference proteome</keyword>
<name>A0A6J1AMR4_9ROSI</name>
<dbReference type="RefSeq" id="XP_021287839.1">
    <property type="nucleotide sequence ID" value="XM_021432164.1"/>
</dbReference>
<keyword evidence="6" id="KW-1133">Transmembrane helix</keyword>
<feature type="signal peptide" evidence="10">
    <location>
        <begin position="1"/>
        <end position="18"/>
    </location>
</feature>
<dbReference type="Pfam" id="PF00560">
    <property type="entry name" value="LRR_1"/>
    <property type="match status" value="2"/>
</dbReference>
<dbReference type="OrthoDB" id="1002505at2759"/>
<protein>
    <submittedName>
        <fullName evidence="13">Receptor like protein 30-like</fullName>
    </submittedName>
</protein>
<evidence type="ECO:0000256" key="9">
    <source>
        <dbReference type="ARBA" id="ARBA00023180"/>
    </source>
</evidence>
<evidence type="ECO:0000256" key="3">
    <source>
        <dbReference type="ARBA" id="ARBA00022692"/>
    </source>
</evidence>
<feature type="domain" description="Leucine-rich repeat-containing N-terminal plant-type" evidence="11">
    <location>
        <begin position="29"/>
        <end position="77"/>
    </location>
</feature>
<dbReference type="InterPro" id="IPR013210">
    <property type="entry name" value="LRR_N_plant-typ"/>
</dbReference>
<proteinExistence type="predicted"/>
<dbReference type="InterPro" id="IPR001611">
    <property type="entry name" value="Leu-rich_rpt"/>
</dbReference>
<evidence type="ECO:0000259" key="11">
    <source>
        <dbReference type="Pfam" id="PF08263"/>
    </source>
</evidence>
<comment type="subcellular location">
    <subcellularLocation>
        <location evidence="1">Membrane</location>
        <topology evidence="1">Single-pass type I membrane protein</topology>
    </subcellularLocation>
</comment>
<organism evidence="12 13">
    <name type="scientific">Herrania umbratica</name>
    <dbReference type="NCBI Taxonomy" id="108875"/>
    <lineage>
        <taxon>Eukaryota</taxon>
        <taxon>Viridiplantae</taxon>
        <taxon>Streptophyta</taxon>
        <taxon>Embryophyta</taxon>
        <taxon>Tracheophyta</taxon>
        <taxon>Spermatophyta</taxon>
        <taxon>Magnoliopsida</taxon>
        <taxon>eudicotyledons</taxon>
        <taxon>Gunneridae</taxon>
        <taxon>Pentapetalae</taxon>
        <taxon>rosids</taxon>
        <taxon>malvids</taxon>
        <taxon>Malvales</taxon>
        <taxon>Malvaceae</taxon>
        <taxon>Byttnerioideae</taxon>
        <taxon>Herrania</taxon>
    </lineage>
</organism>
<dbReference type="Gene3D" id="3.80.10.10">
    <property type="entry name" value="Ribonuclease Inhibitor"/>
    <property type="match status" value="1"/>
</dbReference>
<keyword evidence="3" id="KW-0812">Transmembrane</keyword>
<dbReference type="SUPFAM" id="SSF52058">
    <property type="entry name" value="L domain-like"/>
    <property type="match status" value="1"/>
</dbReference>
<accession>A0A6J1AMR4</accession>
<evidence type="ECO:0000313" key="12">
    <source>
        <dbReference type="Proteomes" id="UP000504621"/>
    </source>
</evidence>
<dbReference type="Pfam" id="PF08263">
    <property type="entry name" value="LRRNT_2"/>
    <property type="match status" value="1"/>
</dbReference>
<evidence type="ECO:0000256" key="5">
    <source>
        <dbReference type="ARBA" id="ARBA00022737"/>
    </source>
</evidence>
<keyword evidence="4 10" id="KW-0732">Signal</keyword>
<evidence type="ECO:0000256" key="7">
    <source>
        <dbReference type="ARBA" id="ARBA00023136"/>
    </source>
</evidence>
<dbReference type="InterPro" id="IPR046956">
    <property type="entry name" value="RLP23-like"/>
</dbReference>
<evidence type="ECO:0000313" key="13">
    <source>
        <dbReference type="RefSeq" id="XP_021287839.1"/>
    </source>
</evidence>
<keyword evidence="9" id="KW-0325">Glycoprotein</keyword>
<dbReference type="PANTHER" id="PTHR48061:SF12">
    <property type="entry name" value="DISEASE RESISTANCE LIKE PROTEIN"/>
    <property type="match status" value="1"/>
</dbReference>
<keyword evidence="5" id="KW-0677">Repeat</keyword>
<sequence>MWLLSAYVFLSLSQLTLSLSSARASLCHGDERLALLQFKESFITYKNVSADRCVLPKVDQWEFQGADCCSWEGIECDHITGHVISLNLSKSCLHGSINSSSGLFRLVHLQKLNLAFNNFSYSEIPSALGNLSRLTYLNLSYSLFSGQIPFAISKLSKLSTLDLSLNFAAGNPYGGLLELKRPDMKSLVQNLTCLTYLDLSFATIVNCLANPQRLFSNYPILSSLRCPKIRILLVICQNFTSAVSLRYCQFGTQVFLVKYLPQLLIFIPWNSWHLALQVCRISAPFTQ</sequence>
<gene>
    <name evidence="13" type="primary">LOC110419211</name>
</gene>
<evidence type="ECO:0000256" key="6">
    <source>
        <dbReference type="ARBA" id="ARBA00022989"/>
    </source>
</evidence>
<evidence type="ECO:0000256" key="4">
    <source>
        <dbReference type="ARBA" id="ARBA00022729"/>
    </source>
</evidence>
<dbReference type="InterPro" id="IPR032675">
    <property type="entry name" value="LRR_dom_sf"/>
</dbReference>
<evidence type="ECO:0000256" key="10">
    <source>
        <dbReference type="SAM" id="SignalP"/>
    </source>
</evidence>
<keyword evidence="7" id="KW-0472">Membrane</keyword>
<keyword evidence="8" id="KW-0675">Receptor</keyword>
<reference evidence="13" key="1">
    <citation type="submission" date="2025-08" db="UniProtKB">
        <authorList>
            <consortium name="RefSeq"/>
        </authorList>
    </citation>
    <scope>IDENTIFICATION</scope>
    <source>
        <tissue evidence="13">Leaf</tissue>
    </source>
</reference>
<dbReference type="Proteomes" id="UP000504621">
    <property type="component" value="Unplaced"/>
</dbReference>
<dbReference type="PANTHER" id="PTHR48061">
    <property type="entry name" value="LEUCINE-RICH REPEAT RECEPTOR PROTEIN KINASE EMS1-LIKE-RELATED"/>
    <property type="match status" value="1"/>
</dbReference>
<keyword evidence="2" id="KW-0433">Leucine-rich repeat</keyword>
<feature type="chain" id="PRO_5027046252" evidence="10">
    <location>
        <begin position="19"/>
        <end position="287"/>
    </location>
</feature>
<evidence type="ECO:0000256" key="8">
    <source>
        <dbReference type="ARBA" id="ARBA00023170"/>
    </source>
</evidence>
<evidence type="ECO:0000256" key="2">
    <source>
        <dbReference type="ARBA" id="ARBA00022614"/>
    </source>
</evidence>